<dbReference type="Pfam" id="PF00035">
    <property type="entry name" value="dsrm"/>
    <property type="match status" value="2"/>
</dbReference>
<keyword evidence="1" id="KW-0677">Repeat</keyword>
<dbReference type="AlphaFoldDB" id="A0AAN9P1B3"/>
<proteinExistence type="predicted"/>
<sequence>MPLKLEENYKNRLQTFSQRSNKQFPMYVTVNEWAQHDPRYRSTVSVDGMNYTSPNLFSQRKPAEQDAARIALLSLSEQRKDDEPPVVHENITFSKSILHEYAAKLNVEKPKYNIVQQEGPHPLFVSSVRFNGTQYTGATAKNKKIAEQLAAHHAIATMLDGSTSGLLYETIKAKYRLPGAVRPTEPLGIGAINSISAAMTNRENTYVSLSHKNKEAAVLVAAHVPSQLPKNMPPVQTTVVEIPQLNLLPSQEQSTATSGSGELSIGDGGSGICRLRIEAFSFSTG</sequence>
<keyword evidence="6" id="KW-1185">Reference proteome</keyword>
<dbReference type="PANTHER" id="PTHR46031:SF37">
    <property type="entry name" value="DRBM DOMAIN-CONTAINING PROTEIN"/>
    <property type="match status" value="1"/>
</dbReference>
<dbReference type="EMBL" id="JAYMYR010000002">
    <property type="protein sequence ID" value="KAK7379253.1"/>
    <property type="molecule type" value="Genomic_DNA"/>
</dbReference>
<comment type="caution">
    <text evidence="5">The sequence shown here is derived from an EMBL/GenBank/DDBJ whole genome shotgun (WGS) entry which is preliminary data.</text>
</comment>
<evidence type="ECO:0000256" key="3">
    <source>
        <dbReference type="PROSITE-ProRule" id="PRU00266"/>
    </source>
</evidence>
<dbReference type="GO" id="GO:0003723">
    <property type="term" value="F:RNA binding"/>
    <property type="evidence" value="ECO:0007669"/>
    <property type="project" value="UniProtKB-UniRule"/>
</dbReference>
<evidence type="ECO:0000313" key="6">
    <source>
        <dbReference type="Proteomes" id="UP001374584"/>
    </source>
</evidence>
<feature type="domain" description="DRBM" evidence="4">
    <location>
        <begin position="93"/>
        <end position="160"/>
    </location>
</feature>
<dbReference type="SUPFAM" id="SSF54768">
    <property type="entry name" value="dsRNA-binding domain-like"/>
    <property type="match status" value="2"/>
</dbReference>
<dbReference type="PROSITE" id="PS50137">
    <property type="entry name" value="DS_RBD"/>
    <property type="match status" value="2"/>
</dbReference>
<gene>
    <name evidence="5" type="ORF">VNO80_04708</name>
</gene>
<dbReference type="Proteomes" id="UP001374584">
    <property type="component" value="Unassembled WGS sequence"/>
</dbReference>
<name>A0AAN9P1B3_PHACN</name>
<dbReference type="Gene3D" id="3.30.160.20">
    <property type="match status" value="2"/>
</dbReference>
<evidence type="ECO:0000256" key="1">
    <source>
        <dbReference type="ARBA" id="ARBA00022737"/>
    </source>
</evidence>
<organism evidence="5 6">
    <name type="scientific">Phaseolus coccineus</name>
    <name type="common">Scarlet runner bean</name>
    <name type="synonym">Phaseolus multiflorus</name>
    <dbReference type="NCBI Taxonomy" id="3886"/>
    <lineage>
        <taxon>Eukaryota</taxon>
        <taxon>Viridiplantae</taxon>
        <taxon>Streptophyta</taxon>
        <taxon>Embryophyta</taxon>
        <taxon>Tracheophyta</taxon>
        <taxon>Spermatophyta</taxon>
        <taxon>Magnoliopsida</taxon>
        <taxon>eudicotyledons</taxon>
        <taxon>Gunneridae</taxon>
        <taxon>Pentapetalae</taxon>
        <taxon>rosids</taxon>
        <taxon>fabids</taxon>
        <taxon>Fabales</taxon>
        <taxon>Fabaceae</taxon>
        <taxon>Papilionoideae</taxon>
        <taxon>50 kb inversion clade</taxon>
        <taxon>NPAAA clade</taxon>
        <taxon>indigoferoid/millettioid clade</taxon>
        <taxon>Phaseoleae</taxon>
        <taxon>Phaseolus</taxon>
    </lineage>
</organism>
<evidence type="ECO:0000256" key="2">
    <source>
        <dbReference type="ARBA" id="ARBA00022884"/>
    </source>
</evidence>
<dbReference type="CDD" id="cd00048">
    <property type="entry name" value="DSRM_SF"/>
    <property type="match status" value="1"/>
</dbReference>
<evidence type="ECO:0000259" key="4">
    <source>
        <dbReference type="PROSITE" id="PS50137"/>
    </source>
</evidence>
<protein>
    <recommendedName>
        <fullName evidence="4">DRBM domain-containing protein</fullName>
    </recommendedName>
</protein>
<dbReference type="PANTHER" id="PTHR46031">
    <property type="match status" value="1"/>
</dbReference>
<feature type="domain" description="DRBM" evidence="4">
    <location>
        <begin position="8"/>
        <end position="77"/>
    </location>
</feature>
<dbReference type="SMART" id="SM00358">
    <property type="entry name" value="DSRM"/>
    <property type="match status" value="2"/>
</dbReference>
<keyword evidence="2 3" id="KW-0694">RNA-binding</keyword>
<evidence type="ECO:0000313" key="5">
    <source>
        <dbReference type="EMBL" id="KAK7379253.1"/>
    </source>
</evidence>
<dbReference type="InterPro" id="IPR014720">
    <property type="entry name" value="dsRBD_dom"/>
</dbReference>
<reference evidence="5 6" key="1">
    <citation type="submission" date="2024-01" db="EMBL/GenBank/DDBJ databases">
        <title>The genomes of 5 underutilized Papilionoideae crops provide insights into root nodulation and disease resistanc.</title>
        <authorList>
            <person name="Jiang F."/>
        </authorList>
    </citation>
    <scope>NUCLEOTIDE SEQUENCE [LARGE SCALE GENOMIC DNA]</scope>
    <source>
        <strain evidence="5">JINMINGXINNONG_FW02</strain>
        <tissue evidence="5">Leaves</tissue>
    </source>
</reference>
<accession>A0AAN9P1B3</accession>